<evidence type="ECO:0000256" key="1">
    <source>
        <dbReference type="ARBA" id="ARBA00004651"/>
    </source>
</evidence>
<proteinExistence type="predicted"/>
<dbReference type="STRING" id="1081102.A0A167SQ90"/>
<evidence type="ECO:0000256" key="2">
    <source>
        <dbReference type="ARBA" id="ARBA00022448"/>
    </source>
</evidence>
<organism evidence="6 7">
    <name type="scientific">Niveomyces insectorum RCEF 264</name>
    <dbReference type="NCBI Taxonomy" id="1081102"/>
    <lineage>
        <taxon>Eukaryota</taxon>
        <taxon>Fungi</taxon>
        <taxon>Dikarya</taxon>
        <taxon>Ascomycota</taxon>
        <taxon>Pezizomycotina</taxon>
        <taxon>Sordariomycetes</taxon>
        <taxon>Hypocreomycetidae</taxon>
        <taxon>Hypocreales</taxon>
        <taxon>Cordycipitaceae</taxon>
        <taxon>Niveomyces</taxon>
    </lineage>
</organism>
<dbReference type="OrthoDB" id="5430812at2759"/>
<protein>
    <submittedName>
        <fullName evidence="6">ADP-ribosylation factor</fullName>
    </submittedName>
</protein>
<dbReference type="Gene3D" id="1.20.58.340">
    <property type="entry name" value="Magnesium transport protein CorA, transmembrane region"/>
    <property type="match status" value="1"/>
</dbReference>
<evidence type="ECO:0000313" key="6">
    <source>
        <dbReference type="EMBL" id="OAA59828.1"/>
    </source>
</evidence>
<keyword evidence="2" id="KW-0813">Transport</keyword>
<keyword evidence="5" id="KW-0812">Transmembrane</keyword>
<gene>
    <name evidence="6" type="ORF">SPI_06026</name>
</gene>
<dbReference type="InterPro" id="IPR002523">
    <property type="entry name" value="MgTranspt_CorA/ZnTranspt_ZntB"/>
</dbReference>
<feature type="compositionally biased region" description="Acidic residues" evidence="4">
    <location>
        <begin position="240"/>
        <end position="252"/>
    </location>
</feature>
<keyword evidence="3" id="KW-1003">Cell membrane</keyword>
<feature type="transmembrane region" description="Helical" evidence="5">
    <location>
        <begin position="599"/>
        <end position="619"/>
    </location>
</feature>
<comment type="caution">
    <text evidence="6">The sequence shown here is derived from an EMBL/GenBank/DDBJ whole genome shotgun (WGS) entry which is preliminary data.</text>
</comment>
<dbReference type="GO" id="GO:0015095">
    <property type="term" value="F:magnesium ion transmembrane transporter activity"/>
    <property type="evidence" value="ECO:0007669"/>
    <property type="project" value="TreeGrafter"/>
</dbReference>
<reference evidence="6 7" key="1">
    <citation type="journal article" date="2016" name="Genome Biol. Evol.">
        <title>Divergent and convergent evolution of fungal pathogenicity.</title>
        <authorList>
            <person name="Shang Y."/>
            <person name="Xiao G."/>
            <person name="Zheng P."/>
            <person name="Cen K."/>
            <person name="Zhan S."/>
            <person name="Wang C."/>
        </authorList>
    </citation>
    <scope>NUCLEOTIDE SEQUENCE [LARGE SCALE GENOMIC DNA]</scope>
    <source>
        <strain evidence="6 7">RCEF 264</strain>
    </source>
</reference>
<dbReference type="GO" id="GO:0000287">
    <property type="term" value="F:magnesium ion binding"/>
    <property type="evidence" value="ECO:0007669"/>
    <property type="project" value="TreeGrafter"/>
</dbReference>
<keyword evidence="7" id="KW-1185">Reference proteome</keyword>
<evidence type="ECO:0000313" key="7">
    <source>
        <dbReference type="Proteomes" id="UP000076874"/>
    </source>
</evidence>
<feature type="compositionally biased region" description="Basic and acidic residues" evidence="4">
    <location>
        <begin position="256"/>
        <end position="267"/>
    </location>
</feature>
<dbReference type="SUPFAM" id="SSF143865">
    <property type="entry name" value="CorA soluble domain-like"/>
    <property type="match status" value="1"/>
</dbReference>
<name>A0A167SQ90_9HYPO</name>
<evidence type="ECO:0000256" key="5">
    <source>
        <dbReference type="SAM" id="Phobius"/>
    </source>
</evidence>
<dbReference type="Pfam" id="PF01544">
    <property type="entry name" value="CorA"/>
    <property type="match status" value="1"/>
</dbReference>
<dbReference type="Proteomes" id="UP000076874">
    <property type="component" value="Unassembled WGS sequence"/>
</dbReference>
<evidence type="ECO:0000256" key="3">
    <source>
        <dbReference type="ARBA" id="ARBA00022475"/>
    </source>
</evidence>
<dbReference type="GO" id="GO:0015087">
    <property type="term" value="F:cobalt ion transmembrane transporter activity"/>
    <property type="evidence" value="ECO:0007669"/>
    <property type="project" value="TreeGrafter"/>
</dbReference>
<accession>A0A167SQ90</accession>
<dbReference type="EMBL" id="AZHD01000010">
    <property type="protein sequence ID" value="OAA59828.1"/>
    <property type="molecule type" value="Genomic_DNA"/>
</dbReference>
<dbReference type="PANTHER" id="PTHR46494">
    <property type="entry name" value="CORA FAMILY METAL ION TRANSPORTER (EUROFUNG)"/>
    <property type="match status" value="1"/>
</dbReference>
<sequence>MANTPPPGGGIPLAYVTPSPGHTSVPGASPQTRIVPDNASSSSAGAGVLERGPNNNVTEKQLRDKFRDFDDQAVFDEVIARCGRDEMALNFVVQFGADKACVASELTHGDIQRLLATPDLFPGDDMPIRWINIWNPGLQRDVIEAIGRQYGFSKRLTMSIWAWDAVKTKLQELKRAQQRQQQQKTQPPQQQNRPHSRIAYNRNGTQGSAGAAGVPPSSMVDLENGKVAGVAGGASRSINGDDDDDDDDDDDNGNGRGDHVNHGDSGAKPHRGLNDVFAPENLATFQMMQGNLNYTSIDQEARFVCIGANWLHRRPQAKSRKTPSLVPPKHWSWFVLCGDHTVLSFHEAAYYDTGPRPEDRDEWRKKELKSMRSNTLKVLRQLSKCGLKQDEHKFMQLTSVRQPMALGQPEDQASEAASSLFYYLFEDYSAALDILNNSRIALDDISGRILRTADWKNKEPTADIIPTLYKLNKDLRQLRHLFTNYKTLIARLLSSESDSVDDILAKDQLSSRARNRFKRLQVQLQSLMLDAISDYLDEKESLQGTYFNLTNQKDSRSTERLTRSATLLAKLSVFFLPISFMTSYFSVQIPQLTDGYTAWTYWGAFAVIASLSFLSLFFFSKVLMFLSERLDHWTDQATGWVAHKVGWDARRAKRMRDADEDE</sequence>
<feature type="region of interest" description="Disordered" evidence="4">
    <location>
        <begin position="1"/>
        <end position="57"/>
    </location>
</feature>
<keyword evidence="5" id="KW-1133">Transmembrane helix</keyword>
<comment type="subcellular location">
    <subcellularLocation>
        <location evidence="1">Cell membrane</location>
        <topology evidence="1">Multi-pass membrane protein</topology>
    </subcellularLocation>
</comment>
<feature type="region of interest" description="Disordered" evidence="4">
    <location>
        <begin position="174"/>
        <end position="274"/>
    </location>
</feature>
<dbReference type="GO" id="GO:0050897">
    <property type="term" value="F:cobalt ion binding"/>
    <property type="evidence" value="ECO:0007669"/>
    <property type="project" value="TreeGrafter"/>
</dbReference>
<dbReference type="AlphaFoldDB" id="A0A167SQ90"/>
<keyword evidence="5" id="KW-0472">Membrane</keyword>
<dbReference type="InterPro" id="IPR045861">
    <property type="entry name" value="CorA_cytoplasmic_dom"/>
</dbReference>
<dbReference type="GO" id="GO:0005886">
    <property type="term" value="C:plasma membrane"/>
    <property type="evidence" value="ECO:0007669"/>
    <property type="project" value="UniProtKB-SubCell"/>
</dbReference>
<dbReference type="PANTHER" id="PTHR46494:SF1">
    <property type="entry name" value="CORA FAMILY METAL ION TRANSPORTER (EUROFUNG)"/>
    <property type="match status" value="1"/>
</dbReference>
<evidence type="ECO:0000256" key="4">
    <source>
        <dbReference type="SAM" id="MobiDB-lite"/>
    </source>
</evidence>
<feature type="compositionally biased region" description="Low complexity" evidence="4">
    <location>
        <begin position="178"/>
        <end position="193"/>
    </location>
</feature>